<organism evidence="3 4">
    <name type="scientific">Geotalea uraniireducens (strain Rf4)</name>
    <name type="common">Geobacter uraniireducens</name>
    <dbReference type="NCBI Taxonomy" id="351605"/>
    <lineage>
        <taxon>Bacteria</taxon>
        <taxon>Pseudomonadati</taxon>
        <taxon>Thermodesulfobacteriota</taxon>
        <taxon>Desulfuromonadia</taxon>
        <taxon>Geobacterales</taxon>
        <taxon>Geobacteraceae</taxon>
        <taxon>Geotalea</taxon>
    </lineage>
</organism>
<accession>A5G6G6</accession>
<keyword evidence="2 3" id="KW-0808">Transferase</keyword>
<dbReference type="SUPFAM" id="SSF53756">
    <property type="entry name" value="UDP-Glycosyltransferase/glycogen phosphorylase"/>
    <property type="match status" value="1"/>
</dbReference>
<dbReference type="KEGG" id="gur:Gura_3223"/>
<dbReference type="EMBL" id="CP000698">
    <property type="protein sequence ID" value="ABQ27384.1"/>
    <property type="molecule type" value="Genomic_DNA"/>
</dbReference>
<dbReference type="RefSeq" id="WP_011940047.1">
    <property type="nucleotide sequence ID" value="NC_009483.1"/>
</dbReference>
<dbReference type="InterPro" id="IPR002201">
    <property type="entry name" value="Glyco_trans_9"/>
</dbReference>
<reference evidence="3 4" key="1">
    <citation type="submission" date="2007-05" db="EMBL/GenBank/DDBJ databases">
        <title>Complete sequence of Geobacter uraniireducens Rf4.</title>
        <authorList>
            <consortium name="US DOE Joint Genome Institute"/>
            <person name="Copeland A."/>
            <person name="Lucas S."/>
            <person name="Lapidus A."/>
            <person name="Barry K."/>
            <person name="Detter J.C."/>
            <person name="Glavina del Rio T."/>
            <person name="Hammon N."/>
            <person name="Israni S."/>
            <person name="Dalin E."/>
            <person name="Tice H."/>
            <person name="Pitluck S."/>
            <person name="Chertkov O."/>
            <person name="Brettin T."/>
            <person name="Bruce D."/>
            <person name="Han C."/>
            <person name="Schmutz J."/>
            <person name="Larimer F."/>
            <person name="Land M."/>
            <person name="Hauser L."/>
            <person name="Kyrpides N."/>
            <person name="Mikhailova N."/>
            <person name="Shelobolina E."/>
            <person name="Aklujkar M."/>
            <person name="Lovley D."/>
            <person name="Richardson P."/>
        </authorList>
    </citation>
    <scope>NUCLEOTIDE SEQUENCE [LARGE SCALE GENOMIC DNA]</scope>
    <source>
        <strain evidence="3 4">Rf4</strain>
    </source>
</reference>
<evidence type="ECO:0000256" key="2">
    <source>
        <dbReference type="ARBA" id="ARBA00022679"/>
    </source>
</evidence>
<name>A5G6G6_GEOUR</name>
<sequence>MSKERIAIILPNRIGDALLSLPAILCLKQLINAHAPDHYAVTLYTHVPVVDIVTAANLFDIKSVNLSAKINSWLHPADKAFFLTTTSKHFGFHAKKTYGLMLQNKKFIRYSVDMSCLNFSPESSGLPADLVTFLQERHGLPFYAVRLFGICLELGFTVDQICSSFNYSGKSLLLADEFFDWRPPVDASYLVVCMEAAYGGVRHNSDRRWQEGCYFDIAERVYRQHGCRSIFIGINTQPSLPVRDYFIDLRGKLNLKQLAQTLHASRGYVGNDTGPLHVANLVRKPSLGIYFRDDYHAPLFGDYNTVVMRPQSPQEVYPLIDRLLGS</sequence>
<dbReference type="STRING" id="351605.Gura_3223"/>
<keyword evidence="1" id="KW-0328">Glycosyltransferase</keyword>
<dbReference type="Pfam" id="PF01075">
    <property type="entry name" value="Glyco_transf_9"/>
    <property type="match status" value="1"/>
</dbReference>
<dbReference type="GO" id="GO:0008713">
    <property type="term" value="F:ADP-heptose-lipopolysaccharide heptosyltransferase activity"/>
    <property type="evidence" value="ECO:0007669"/>
    <property type="project" value="TreeGrafter"/>
</dbReference>
<dbReference type="GO" id="GO:0005829">
    <property type="term" value="C:cytosol"/>
    <property type="evidence" value="ECO:0007669"/>
    <property type="project" value="TreeGrafter"/>
</dbReference>
<proteinExistence type="predicted"/>
<dbReference type="AlphaFoldDB" id="A5G6G6"/>
<dbReference type="GO" id="GO:0009244">
    <property type="term" value="P:lipopolysaccharide core region biosynthetic process"/>
    <property type="evidence" value="ECO:0007669"/>
    <property type="project" value="TreeGrafter"/>
</dbReference>
<evidence type="ECO:0000313" key="4">
    <source>
        <dbReference type="Proteomes" id="UP000006695"/>
    </source>
</evidence>
<dbReference type="InterPro" id="IPR051199">
    <property type="entry name" value="LPS_LOS_Heptosyltrfase"/>
</dbReference>
<keyword evidence="4" id="KW-1185">Reference proteome</keyword>
<dbReference type="PANTHER" id="PTHR30160">
    <property type="entry name" value="TETRAACYLDISACCHARIDE 4'-KINASE-RELATED"/>
    <property type="match status" value="1"/>
</dbReference>
<protein>
    <submittedName>
        <fullName evidence="3">ADP-heptose:LPS heptosyltransferase-like protein</fullName>
    </submittedName>
</protein>
<dbReference type="HOGENOM" id="CLU_851954_0_0_7"/>
<evidence type="ECO:0000313" key="3">
    <source>
        <dbReference type="EMBL" id="ABQ27384.1"/>
    </source>
</evidence>
<gene>
    <name evidence="3" type="ordered locus">Gura_3223</name>
</gene>
<dbReference type="Proteomes" id="UP000006695">
    <property type="component" value="Chromosome"/>
</dbReference>
<dbReference type="Gene3D" id="3.40.50.2000">
    <property type="entry name" value="Glycogen Phosphorylase B"/>
    <property type="match status" value="1"/>
</dbReference>
<evidence type="ECO:0000256" key="1">
    <source>
        <dbReference type="ARBA" id="ARBA00022676"/>
    </source>
</evidence>